<organism evidence="16 17">
    <name type="scientific">Cotesia congregata</name>
    <name type="common">Parasitoid wasp</name>
    <name type="synonym">Apanteles congregatus</name>
    <dbReference type="NCBI Taxonomy" id="51543"/>
    <lineage>
        <taxon>Eukaryota</taxon>
        <taxon>Metazoa</taxon>
        <taxon>Ecdysozoa</taxon>
        <taxon>Arthropoda</taxon>
        <taxon>Hexapoda</taxon>
        <taxon>Insecta</taxon>
        <taxon>Pterygota</taxon>
        <taxon>Neoptera</taxon>
        <taxon>Endopterygota</taxon>
        <taxon>Hymenoptera</taxon>
        <taxon>Apocrita</taxon>
        <taxon>Ichneumonoidea</taxon>
        <taxon>Braconidae</taxon>
        <taxon>Microgastrinae</taxon>
        <taxon>Cotesia</taxon>
    </lineage>
</organism>
<keyword evidence="8" id="KW-0443">Lipid metabolism</keyword>
<dbReference type="Proteomes" id="UP000786811">
    <property type="component" value="Unassembled WGS sequence"/>
</dbReference>
<evidence type="ECO:0000256" key="8">
    <source>
        <dbReference type="ARBA" id="ARBA00023098"/>
    </source>
</evidence>
<feature type="transmembrane region" description="Helical" evidence="15">
    <location>
        <begin position="180"/>
        <end position="205"/>
    </location>
</feature>
<comment type="caution">
    <text evidence="16">The sequence shown here is derived from an EMBL/GenBank/DDBJ whole genome shotgun (WGS) entry which is preliminary data.</text>
</comment>
<evidence type="ECO:0000256" key="14">
    <source>
        <dbReference type="ARBA" id="ARBA00047433"/>
    </source>
</evidence>
<sequence>MAVDEPLLYYMLMKIDKELTLANGEMRNINMTYMMMLRLRPYRIIKLYNWNKCLYNLNNRLYCNADKKFNDYKLAKLNRQAKRNAFRARLAQNIRATKAKMEEIIERENIWTIPNFLCIGRIMTTPYISYLIVYSHNYHVALWLLGFAGFTDLVDGWVARTWSSQASKLGSFLDPMADKLLVGTLFLSLTWVELIPLPLTCLVVMRDVLLIGAASYIRYRSLPAPKTLGRYFDPSHATVQLAPTFISKLNTAVQLSLVGGTLAAPVFHFIDHPILQGLCYLTAITTVAGGISYLMSKNTYKLLSKKPLNNGSSSS</sequence>
<evidence type="ECO:0000256" key="9">
    <source>
        <dbReference type="ARBA" id="ARBA00023128"/>
    </source>
</evidence>
<feature type="transmembrane region" description="Helical" evidence="15">
    <location>
        <begin position="110"/>
        <end position="134"/>
    </location>
</feature>
<keyword evidence="11" id="KW-0594">Phospholipid biosynthesis</keyword>
<evidence type="ECO:0000256" key="1">
    <source>
        <dbReference type="ARBA" id="ARBA00004448"/>
    </source>
</evidence>
<dbReference type="Gene3D" id="1.20.120.1760">
    <property type="match status" value="1"/>
</dbReference>
<evidence type="ECO:0000256" key="5">
    <source>
        <dbReference type="ARBA" id="ARBA00022692"/>
    </source>
</evidence>
<evidence type="ECO:0000256" key="11">
    <source>
        <dbReference type="ARBA" id="ARBA00023209"/>
    </source>
</evidence>
<keyword evidence="7 15" id="KW-1133">Transmembrane helix</keyword>
<comment type="subcellular location">
    <subcellularLocation>
        <location evidence="1">Mitochondrion inner membrane</location>
        <topology evidence="1">Multi-pass membrane protein</topology>
    </subcellularLocation>
</comment>
<proteinExistence type="inferred from homology"/>
<keyword evidence="12" id="KW-1208">Phospholipid metabolism</keyword>
<comment type="catalytic activity">
    <reaction evidence="14">
        <text>a CDP-1,2-diacyl-sn-glycerol + a 1,2-diacyl-sn-glycero-3-phospho-(1'-sn-glycerol) = a cardiolipin + CMP + H(+)</text>
        <dbReference type="Rhea" id="RHEA:32931"/>
        <dbReference type="ChEBI" id="CHEBI:15378"/>
        <dbReference type="ChEBI" id="CHEBI:58332"/>
        <dbReference type="ChEBI" id="CHEBI:60377"/>
        <dbReference type="ChEBI" id="CHEBI:62237"/>
        <dbReference type="ChEBI" id="CHEBI:64716"/>
        <dbReference type="EC" id="2.7.8.41"/>
    </reaction>
</comment>
<gene>
    <name evidence="16" type="ORF">HICCMSTLAB_LOCUS13080</name>
</gene>
<dbReference type="EMBL" id="CAJNRD030001124">
    <property type="protein sequence ID" value="CAG5108123.1"/>
    <property type="molecule type" value="Genomic_DNA"/>
</dbReference>
<dbReference type="PANTHER" id="PTHR14269">
    <property type="entry name" value="CDP-DIACYLGLYCEROL--GLYCEROL-3-PHOSPHATE 3-PHOSPHATIDYLTRANSFERASE-RELATED"/>
    <property type="match status" value="1"/>
</dbReference>
<dbReference type="InterPro" id="IPR000462">
    <property type="entry name" value="CDP-OH_P_trans"/>
</dbReference>
<keyword evidence="9" id="KW-0496">Mitochondrion</keyword>
<evidence type="ECO:0000256" key="3">
    <source>
        <dbReference type="ARBA" id="ARBA00022516"/>
    </source>
</evidence>
<evidence type="ECO:0000256" key="13">
    <source>
        <dbReference type="ARBA" id="ARBA00039001"/>
    </source>
</evidence>
<reference evidence="16" key="1">
    <citation type="submission" date="2021-04" db="EMBL/GenBank/DDBJ databases">
        <authorList>
            <person name="Chebbi M.A.C M."/>
        </authorList>
    </citation>
    <scope>NUCLEOTIDE SEQUENCE</scope>
</reference>
<keyword evidence="3" id="KW-0444">Lipid biosynthesis</keyword>
<evidence type="ECO:0000256" key="6">
    <source>
        <dbReference type="ARBA" id="ARBA00022792"/>
    </source>
</evidence>
<dbReference type="GO" id="GO:0043337">
    <property type="term" value="F:cardiolipin synthase (CMP-forming)"/>
    <property type="evidence" value="ECO:0007669"/>
    <property type="project" value="UniProtKB-EC"/>
</dbReference>
<dbReference type="FunFam" id="1.20.120.1760:FF:000005">
    <property type="entry name" value="Cardiolipin synthase 1"/>
    <property type="match status" value="1"/>
</dbReference>
<keyword evidence="6" id="KW-0999">Mitochondrion inner membrane</keyword>
<comment type="similarity">
    <text evidence="2">Belongs to the CDP-alcohol phosphatidyltransferase class-I family.</text>
</comment>
<evidence type="ECO:0000313" key="17">
    <source>
        <dbReference type="Proteomes" id="UP000786811"/>
    </source>
</evidence>
<keyword evidence="4" id="KW-0808">Transferase</keyword>
<dbReference type="PANTHER" id="PTHR14269:SF60">
    <property type="entry name" value="CARDIOLIPIN SYNTHASE (CMP-FORMING)"/>
    <property type="match status" value="1"/>
</dbReference>
<feature type="transmembrane region" description="Helical" evidence="15">
    <location>
        <begin position="274"/>
        <end position="296"/>
    </location>
</feature>
<evidence type="ECO:0000256" key="12">
    <source>
        <dbReference type="ARBA" id="ARBA00023264"/>
    </source>
</evidence>
<dbReference type="InterPro" id="IPR043130">
    <property type="entry name" value="CDP-OH_PTrfase_TM_dom"/>
</dbReference>
<keyword evidence="10 15" id="KW-0472">Membrane</keyword>
<evidence type="ECO:0000313" key="16">
    <source>
        <dbReference type="EMBL" id="CAG5108123.1"/>
    </source>
</evidence>
<name>A0A8J2HNX5_COTCN</name>
<feature type="transmembrane region" description="Helical" evidence="15">
    <location>
        <begin position="140"/>
        <end position="159"/>
    </location>
</feature>
<evidence type="ECO:0000256" key="15">
    <source>
        <dbReference type="SAM" id="Phobius"/>
    </source>
</evidence>
<keyword evidence="5 15" id="KW-0812">Transmembrane</keyword>
<accession>A0A8J2HNX5</accession>
<dbReference type="InterPro" id="IPR050324">
    <property type="entry name" value="CDP-alcohol_PTase-I"/>
</dbReference>
<dbReference type="EC" id="2.7.8.41" evidence="13"/>
<keyword evidence="17" id="KW-1185">Reference proteome</keyword>
<dbReference type="GO" id="GO:0005743">
    <property type="term" value="C:mitochondrial inner membrane"/>
    <property type="evidence" value="ECO:0007669"/>
    <property type="project" value="UniProtKB-SubCell"/>
</dbReference>
<evidence type="ECO:0000256" key="7">
    <source>
        <dbReference type="ARBA" id="ARBA00022989"/>
    </source>
</evidence>
<protein>
    <recommendedName>
        <fullName evidence="13">cardiolipin synthase (CMP-forming)</fullName>
        <ecNumber evidence="13">2.7.8.41</ecNumber>
    </recommendedName>
</protein>
<evidence type="ECO:0000256" key="2">
    <source>
        <dbReference type="ARBA" id="ARBA00010441"/>
    </source>
</evidence>
<dbReference type="OrthoDB" id="10020554at2759"/>
<dbReference type="Pfam" id="PF01066">
    <property type="entry name" value="CDP-OH_P_transf"/>
    <property type="match status" value="1"/>
</dbReference>
<evidence type="ECO:0000256" key="10">
    <source>
        <dbReference type="ARBA" id="ARBA00023136"/>
    </source>
</evidence>
<dbReference type="GO" id="GO:0032049">
    <property type="term" value="P:cardiolipin biosynthetic process"/>
    <property type="evidence" value="ECO:0007669"/>
    <property type="project" value="TreeGrafter"/>
</dbReference>
<dbReference type="AlphaFoldDB" id="A0A8J2HNX5"/>
<evidence type="ECO:0000256" key="4">
    <source>
        <dbReference type="ARBA" id="ARBA00022679"/>
    </source>
</evidence>